<accession>A0AB40BJS9</accession>
<dbReference type="AlphaFoldDB" id="A0AB40BJS9"/>
<dbReference type="Pfam" id="PF08615">
    <property type="entry name" value="RNase_H2_suC"/>
    <property type="match status" value="1"/>
</dbReference>
<dbReference type="GO" id="GO:0006401">
    <property type="term" value="P:RNA catabolic process"/>
    <property type="evidence" value="ECO:0007669"/>
    <property type="project" value="InterPro"/>
</dbReference>
<dbReference type="PANTHER" id="PTHR47204">
    <property type="entry name" value="OS02G0168900 PROTEIN"/>
    <property type="match status" value="1"/>
</dbReference>
<proteinExistence type="predicted"/>
<dbReference type="GO" id="GO:0032299">
    <property type="term" value="C:ribonuclease H2 complex"/>
    <property type="evidence" value="ECO:0007669"/>
    <property type="project" value="InterPro"/>
</dbReference>
<dbReference type="Gene3D" id="2.40.128.680">
    <property type="match status" value="1"/>
</dbReference>
<sequence length="176" mass="19382">MEMENTRAGIAGTIDLRPGDAAAAATVDLTGNVHLLPCSIKRDGPCPVSDYFKPKPSGLVVDGLNVEEAFFRGRKMQGATVELPEGFQGFVLGKKKVEGRKRSEAMRGDSSCWESRAEFGNFTYWNHDTVPSKEDPILRCFHWFSIANALHKPVTAEELATSSIIVDQKTEPAQRK</sequence>
<keyword evidence="1" id="KW-1185">Reference proteome</keyword>
<evidence type="ECO:0000313" key="1">
    <source>
        <dbReference type="Proteomes" id="UP001515500"/>
    </source>
</evidence>
<name>A0AB40BJS9_DIOCR</name>
<dbReference type="Proteomes" id="UP001515500">
    <property type="component" value="Chromosome 6"/>
</dbReference>
<protein>
    <submittedName>
        <fullName evidence="2">LOW QUALITY PROTEIN: ribonuclease H2 subunit C</fullName>
    </submittedName>
</protein>
<dbReference type="CDD" id="cd09271">
    <property type="entry name" value="RNase_H2-C"/>
    <property type="match status" value="1"/>
</dbReference>
<organism evidence="1 2">
    <name type="scientific">Dioscorea cayennensis subsp. rotundata</name>
    <name type="common">White Guinea yam</name>
    <name type="synonym">Dioscorea rotundata</name>
    <dbReference type="NCBI Taxonomy" id="55577"/>
    <lineage>
        <taxon>Eukaryota</taxon>
        <taxon>Viridiplantae</taxon>
        <taxon>Streptophyta</taxon>
        <taxon>Embryophyta</taxon>
        <taxon>Tracheophyta</taxon>
        <taxon>Spermatophyta</taxon>
        <taxon>Magnoliopsida</taxon>
        <taxon>Liliopsida</taxon>
        <taxon>Dioscoreales</taxon>
        <taxon>Dioscoreaceae</taxon>
        <taxon>Dioscorea</taxon>
    </lineage>
</organism>
<evidence type="ECO:0000313" key="2">
    <source>
        <dbReference type="RefSeq" id="XP_039127660.1"/>
    </source>
</evidence>
<dbReference type="GeneID" id="120263751"/>
<dbReference type="RefSeq" id="XP_039127660.1">
    <property type="nucleotide sequence ID" value="XM_039271726.1"/>
</dbReference>
<dbReference type="InterPro" id="IPR013924">
    <property type="entry name" value="RNase_H2_suC"/>
</dbReference>
<reference evidence="2" key="1">
    <citation type="submission" date="2025-08" db="UniProtKB">
        <authorList>
            <consortium name="RefSeq"/>
        </authorList>
    </citation>
    <scope>IDENTIFICATION</scope>
</reference>
<gene>
    <name evidence="2" type="primary">LOC120263751</name>
</gene>
<dbReference type="PANTHER" id="PTHR47204:SF1">
    <property type="entry name" value="RIBONUCLEASE H2 SUBUNIT C"/>
    <property type="match status" value="1"/>
</dbReference>